<dbReference type="Pfam" id="PF02896">
    <property type="entry name" value="PEP-utilizers_C"/>
    <property type="match status" value="1"/>
</dbReference>
<dbReference type="PRINTS" id="PR01736">
    <property type="entry name" value="PHPHTRNFRASE"/>
</dbReference>
<keyword evidence="10 17" id="KW-0762">Sugar transport</keyword>
<comment type="cofactor">
    <cofactor evidence="2 17">
        <name>Mg(2+)</name>
        <dbReference type="ChEBI" id="CHEBI:18420"/>
    </cofactor>
</comment>
<dbReference type="InterPro" id="IPR015813">
    <property type="entry name" value="Pyrv/PenolPyrv_kinase-like_dom"/>
</dbReference>
<gene>
    <name evidence="21" type="primary">ptsP</name>
    <name evidence="21" type="ORF">ACFFMS_18660</name>
</gene>
<dbReference type="InterPro" id="IPR023151">
    <property type="entry name" value="PEP_util_CS"/>
</dbReference>
<dbReference type="GO" id="GO:0008965">
    <property type="term" value="F:phosphoenolpyruvate-protein phosphotransferase activity"/>
    <property type="evidence" value="ECO:0007669"/>
    <property type="project" value="UniProtKB-EC"/>
</dbReference>
<evidence type="ECO:0000256" key="1">
    <source>
        <dbReference type="ARBA" id="ARBA00000683"/>
    </source>
</evidence>
<evidence type="ECO:0000259" key="18">
    <source>
        <dbReference type="Pfam" id="PF00391"/>
    </source>
</evidence>
<keyword evidence="9 17" id="KW-0963">Cytoplasm</keyword>
<dbReference type="SUPFAM" id="SSF51621">
    <property type="entry name" value="Phosphoenolpyruvate/pyruvate domain"/>
    <property type="match status" value="1"/>
</dbReference>
<dbReference type="InterPro" id="IPR018274">
    <property type="entry name" value="PEP_util_AS"/>
</dbReference>
<dbReference type="Pfam" id="PF00391">
    <property type="entry name" value="PEP-utilizers"/>
    <property type="match status" value="1"/>
</dbReference>
<dbReference type="InterPro" id="IPR036637">
    <property type="entry name" value="Phosphohistidine_dom_sf"/>
</dbReference>
<dbReference type="RefSeq" id="WP_379950677.1">
    <property type="nucleotide sequence ID" value="NZ_JBHMAF010000133.1"/>
</dbReference>
<feature type="domain" description="PEP-utilising enzyme mobile" evidence="18">
    <location>
        <begin position="161"/>
        <end position="230"/>
    </location>
</feature>
<evidence type="ECO:0000256" key="4">
    <source>
        <dbReference type="ARBA" id="ARBA00004496"/>
    </source>
</evidence>
<dbReference type="PIRSF" id="PIRSF000732">
    <property type="entry name" value="PTS_enzyme_I"/>
    <property type="match status" value="1"/>
</dbReference>
<dbReference type="SUPFAM" id="SSF47831">
    <property type="entry name" value="Enzyme I of the PEP:sugar phosphotransferase system HPr-binding (sub)domain"/>
    <property type="match status" value="1"/>
</dbReference>
<dbReference type="NCBIfam" id="TIGR01417">
    <property type="entry name" value="PTS_I_fam"/>
    <property type="match status" value="1"/>
</dbReference>
<evidence type="ECO:0000313" key="22">
    <source>
        <dbReference type="Proteomes" id="UP001589609"/>
    </source>
</evidence>
<evidence type="ECO:0000256" key="15">
    <source>
        <dbReference type="ARBA" id="ARBA00022842"/>
    </source>
</evidence>
<evidence type="ECO:0000256" key="12">
    <source>
        <dbReference type="ARBA" id="ARBA00022683"/>
    </source>
</evidence>
<evidence type="ECO:0000256" key="14">
    <source>
        <dbReference type="ARBA" id="ARBA00022777"/>
    </source>
</evidence>
<dbReference type="Gene3D" id="3.20.20.60">
    <property type="entry name" value="Phosphoenolpyruvate-binding domains"/>
    <property type="match status" value="1"/>
</dbReference>
<feature type="domain" description="Phosphotransferase system enzyme I N-terminal" evidence="20">
    <location>
        <begin position="13"/>
        <end position="134"/>
    </location>
</feature>
<evidence type="ECO:0000259" key="19">
    <source>
        <dbReference type="Pfam" id="PF02896"/>
    </source>
</evidence>
<evidence type="ECO:0000256" key="3">
    <source>
        <dbReference type="ARBA" id="ARBA00002728"/>
    </source>
</evidence>
<organism evidence="21 22">
    <name type="scientific">Ectobacillus funiculus</name>
    <dbReference type="NCBI Taxonomy" id="137993"/>
    <lineage>
        <taxon>Bacteria</taxon>
        <taxon>Bacillati</taxon>
        <taxon>Bacillota</taxon>
        <taxon>Bacilli</taxon>
        <taxon>Bacillales</taxon>
        <taxon>Bacillaceae</taxon>
        <taxon>Ectobacillus</taxon>
    </lineage>
</organism>
<keyword evidence="22" id="KW-1185">Reference proteome</keyword>
<dbReference type="InterPro" id="IPR008731">
    <property type="entry name" value="PTS_EIN"/>
</dbReference>
<evidence type="ECO:0000256" key="2">
    <source>
        <dbReference type="ARBA" id="ARBA00001946"/>
    </source>
</evidence>
<dbReference type="InterPro" id="IPR000121">
    <property type="entry name" value="PEP_util_C"/>
</dbReference>
<dbReference type="InterPro" id="IPR008279">
    <property type="entry name" value="PEP-util_enz_mobile_dom"/>
</dbReference>
<proteinExistence type="inferred from homology"/>
<dbReference type="EMBL" id="JBHMAF010000133">
    <property type="protein sequence ID" value="MFB9760363.1"/>
    <property type="molecule type" value="Genomic_DNA"/>
</dbReference>
<evidence type="ECO:0000313" key="21">
    <source>
        <dbReference type="EMBL" id="MFB9760363.1"/>
    </source>
</evidence>
<evidence type="ECO:0000256" key="6">
    <source>
        <dbReference type="ARBA" id="ARBA00012232"/>
    </source>
</evidence>
<keyword evidence="14 17" id="KW-0418">Kinase</keyword>
<evidence type="ECO:0000256" key="11">
    <source>
        <dbReference type="ARBA" id="ARBA00022679"/>
    </source>
</evidence>
<keyword evidence="13 17" id="KW-0479">Metal-binding</keyword>
<dbReference type="SUPFAM" id="SSF52009">
    <property type="entry name" value="Phosphohistidine domain"/>
    <property type="match status" value="1"/>
</dbReference>
<dbReference type="PROSITE" id="PS00742">
    <property type="entry name" value="PEP_ENZYMES_2"/>
    <property type="match status" value="1"/>
</dbReference>
<comment type="catalytic activity">
    <reaction evidence="1 17">
        <text>L-histidyl-[protein] + phosphoenolpyruvate = N(pros)-phospho-L-histidyl-[protein] + pyruvate</text>
        <dbReference type="Rhea" id="RHEA:23880"/>
        <dbReference type="Rhea" id="RHEA-COMP:9745"/>
        <dbReference type="Rhea" id="RHEA-COMP:9746"/>
        <dbReference type="ChEBI" id="CHEBI:15361"/>
        <dbReference type="ChEBI" id="CHEBI:29979"/>
        <dbReference type="ChEBI" id="CHEBI:58702"/>
        <dbReference type="ChEBI" id="CHEBI:64837"/>
        <dbReference type="EC" id="2.7.3.9"/>
    </reaction>
</comment>
<dbReference type="PROSITE" id="PS00370">
    <property type="entry name" value="PEP_ENZYMES_PHOS_SITE"/>
    <property type="match status" value="1"/>
</dbReference>
<comment type="subcellular location">
    <subcellularLocation>
        <location evidence="4 17">Cytoplasm</location>
    </subcellularLocation>
</comment>
<dbReference type="InterPro" id="IPR006318">
    <property type="entry name" value="PTS_EI-like"/>
</dbReference>
<name>A0ABV5WIX8_9BACI</name>
<dbReference type="InterPro" id="IPR040442">
    <property type="entry name" value="Pyrv_kinase-like_dom_sf"/>
</dbReference>
<evidence type="ECO:0000256" key="10">
    <source>
        <dbReference type="ARBA" id="ARBA00022597"/>
    </source>
</evidence>
<evidence type="ECO:0000256" key="5">
    <source>
        <dbReference type="ARBA" id="ARBA00007837"/>
    </source>
</evidence>
<evidence type="ECO:0000256" key="8">
    <source>
        <dbReference type="ARBA" id="ARBA00022448"/>
    </source>
</evidence>
<accession>A0ABV5WIX8</accession>
<keyword evidence="12 17" id="KW-0598">Phosphotransferase system</keyword>
<dbReference type="EC" id="2.7.3.9" evidence="6 17"/>
<evidence type="ECO:0000256" key="17">
    <source>
        <dbReference type="PIRNR" id="PIRNR000732"/>
    </source>
</evidence>
<evidence type="ECO:0000256" key="7">
    <source>
        <dbReference type="ARBA" id="ARBA00016544"/>
    </source>
</evidence>
<dbReference type="Pfam" id="PF05524">
    <property type="entry name" value="PEP-utilisers_N"/>
    <property type="match status" value="1"/>
</dbReference>
<dbReference type="Proteomes" id="UP001589609">
    <property type="component" value="Unassembled WGS sequence"/>
</dbReference>
<reference evidence="21 22" key="1">
    <citation type="submission" date="2024-09" db="EMBL/GenBank/DDBJ databases">
        <authorList>
            <person name="Sun Q."/>
            <person name="Mori K."/>
        </authorList>
    </citation>
    <scope>NUCLEOTIDE SEQUENCE [LARGE SCALE GENOMIC DNA]</scope>
    <source>
        <strain evidence="21 22">JCM 11201</strain>
    </source>
</reference>
<dbReference type="InterPro" id="IPR036618">
    <property type="entry name" value="PtsI_HPr-bd_sf"/>
</dbReference>
<dbReference type="Gene3D" id="1.10.274.10">
    <property type="entry name" value="PtsI, HPr-binding domain"/>
    <property type="match status" value="1"/>
</dbReference>
<dbReference type="PANTHER" id="PTHR46244:SF3">
    <property type="entry name" value="PHOSPHOENOLPYRUVATE-PROTEIN PHOSPHOTRANSFERASE"/>
    <property type="match status" value="1"/>
</dbReference>
<keyword evidence="11 17" id="KW-0808">Transferase</keyword>
<evidence type="ECO:0000256" key="13">
    <source>
        <dbReference type="ARBA" id="ARBA00022723"/>
    </source>
</evidence>
<evidence type="ECO:0000259" key="20">
    <source>
        <dbReference type="Pfam" id="PF05524"/>
    </source>
</evidence>
<dbReference type="PANTHER" id="PTHR46244">
    <property type="entry name" value="PHOSPHOENOLPYRUVATE-PROTEIN PHOSPHOTRANSFERASE"/>
    <property type="match status" value="1"/>
</dbReference>
<comment type="caution">
    <text evidence="21">The sequence shown here is derived from an EMBL/GenBank/DDBJ whole genome shotgun (WGS) entry which is preliminary data.</text>
</comment>
<evidence type="ECO:0000256" key="16">
    <source>
        <dbReference type="ARBA" id="ARBA00033235"/>
    </source>
</evidence>
<dbReference type="InterPro" id="IPR024692">
    <property type="entry name" value="PTS_EI"/>
</dbReference>
<keyword evidence="8 17" id="KW-0813">Transport</keyword>
<dbReference type="InterPro" id="IPR050499">
    <property type="entry name" value="PEP-utilizing_PTS_enzyme"/>
</dbReference>
<dbReference type="Gene3D" id="3.50.30.10">
    <property type="entry name" value="Phosphohistidine domain"/>
    <property type="match status" value="1"/>
</dbReference>
<comment type="similarity">
    <text evidence="5 17">Belongs to the PEP-utilizing enzyme family.</text>
</comment>
<evidence type="ECO:0000256" key="9">
    <source>
        <dbReference type="ARBA" id="ARBA00022490"/>
    </source>
</evidence>
<keyword evidence="15 17" id="KW-0460">Magnesium</keyword>
<protein>
    <recommendedName>
        <fullName evidence="7 17">Phosphoenolpyruvate-protein phosphotransferase</fullName>
        <ecNumber evidence="6 17">2.7.3.9</ecNumber>
    </recommendedName>
    <alternativeName>
        <fullName evidence="16 17">Phosphotransferase system, enzyme I</fullName>
    </alternativeName>
</protein>
<feature type="domain" description="PEP-utilising enzyme C-terminal" evidence="19">
    <location>
        <begin position="258"/>
        <end position="548"/>
    </location>
</feature>
<sequence length="577" mass="64143">MLKKTIDITKIINGIAASEGIAIAKAFRLEHAELTVEKNSIASIEKEVLRFDEAVAKSKSELETIKEYARQELGDDKAEIFAAHLLVLNDPELLGPIKEKMKTEQVNAEYALHEIATMFVGMFESMDNEYMRERASDIRDVTNRVLSHLLGVTISNPSMISEEVVIIAEDLTPSDTAQLNRKFVKGFTTDIGGRTSHSAIMARSMEIPAVVGTKTVTGDIENGVLVIVDGLDSKVIVNPSAEIVKTYGEKKAAYEAQKAEWAKLVNEQTVSVDGHHVELAANIGTPEDVNGVLENGGEGVGLYRTEFLYMGRDCLPTEEEQFEAYKTVLERMKGKPVVVRTLDIGGDKELPYLELPKEMNPFLGFRAIRLCLEMQDMFRTQLRALLRASTYGNLKIMFPMIATLGEFRQAKEILLEEKEKLQVEGTKVSDNIEVGMMVEIPSSAVSADLFAKEVDFFSIGTNDLIQYTLAADRMNERVSYLYQPYNPAILRLIHMVIQAAHKEGKWVGMCGEMAGDEIAIPILLGLGLDEFSMSATSILKARSQIRNLSKEDIEKHIDAILSMSTAEEVVSFVKEQF</sequence>
<comment type="function">
    <text evidence="3 17">General (non sugar-specific) component of the phosphoenolpyruvate-dependent sugar phosphotransferase system (sugar PTS). This major carbohydrate active-transport system catalyzes the phosphorylation of incoming sugar substrates concomitantly with their translocation across the cell membrane. Enzyme I transfers the phosphoryl group from phosphoenolpyruvate (PEP) to the phosphoryl carrier protein (HPr).</text>
</comment>